<feature type="domain" description="Ketoreductase" evidence="3">
    <location>
        <begin position="6"/>
        <end position="172"/>
    </location>
</feature>
<gene>
    <name evidence="4" type="ORF">HOC_06903</name>
</gene>
<dbReference type="PANTHER" id="PTHR44196">
    <property type="entry name" value="DEHYDROGENASE/REDUCTASE SDR FAMILY MEMBER 7B"/>
    <property type="match status" value="1"/>
</dbReference>
<evidence type="ECO:0000313" key="4">
    <source>
        <dbReference type="EMBL" id="KDA03113.1"/>
    </source>
</evidence>
<dbReference type="GO" id="GO:0016491">
    <property type="term" value="F:oxidoreductase activity"/>
    <property type="evidence" value="ECO:0007669"/>
    <property type="project" value="UniProtKB-KW"/>
</dbReference>
<name>A0A059G9F3_9PROT</name>
<dbReference type="PANTHER" id="PTHR44196:SF4">
    <property type="entry name" value="SHORT CHAIN DEHYDROGENASE"/>
    <property type="match status" value="1"/>
</dbReference>
<dbReference type="EMBL" id="ARYL01000008">
    <property type="protein sequence ID" value="KDA03113.1"/>
    <property type="molecule type" value="Genomic_DNA"/>
</dbReference>
<dbReference type="OrthoDB" id="9790785at2"/>
<evidence type="ECO:0000259" key="3">
    <source>
        <dbReference type="SMART" id="SM00822"/>
    </source>
</evidence>
<dbReference type="InterPro" id="IPR057326">
    <property type="entry name" value="KR_dom"/>
</dbReference>
<dbReference type="Pfam" id="PF00106">
    <property type="entry name" value="adh_short"/>
    <property type="match status" value="1"/>
</dbReference>
<keyword evidence="5" id="KW-1185">Reference proteome</keyword>
<organism evidence="4 5">
    <name type="scientific">Hyphomonas oceanitis SCH89</name>
    <dbReference type="NCBI Taxonomy" id="1280953"/>
    <lineage>
        <taxon>Bacteria</taxon>
        <taxon>Pseudomonadati</taxon>
        <taxon>Pseudomonadota</taxon>
        <taxon>Alphaproteobacteria</taxon>
        <taxon>Hyphomonadales</taxon>
        <taxon>Hyphomonadaceae</taxon>
        <taxon>Hyphomonas</taxon>
    </lineage>
</organism>
<dbReference type="PRINTS" id="PR00081">
    <property type="entry name" value="GDHRDH"/>
</dbReference>
<evidence type="ECO:0000313" key="5">
    <source>
        <dbReference type="Proteomes" id="UP000024942"/>
    </source>
</evidence>
<reference evidence="4 5" key="1">
    <citation type="journal article" date="2014" name="Antonie Van Leeuwenhoek">
        <title>Hyphomonas beringensis sp. nov. and Hyphomonas chukchiensis sp. nov., isolated from surface seawater of the Bering Sea and Chukchi Sea.</title>
        <authorList>
            <person name="Li C."/>
            <person name="Lai Q."/>
            <person name="Li G."/>
            <person name="Dong C."/>
            <person name="Wang J."/>
            <person name="Liao Y."/>
            <person name="Shao Z."/>
        </authorList>
    </citation>
    <scope>NUCLEOTIDE SEQUENCE [LARGE SCALE GENOMIC DNA]</scope>
    <source>
        <strain evidence="4 5">SCH89</strain>
    </source>
</reference>
<dbReference type="Gene3D" id="3.40.50.720">
    <property type="entry name" value="NAD(P)-binding Rossmann-like Domain"/>
    <property type="match status" value="1"/>
</dbReference>
<dbReference type="AlphaFoldDB" id="A0A059G9F3"/>
<protein>
    <submittedName>
        <fullName evidence="4">Short chain dehydrogenase/reductase family oxidoreductase</fullName>
    </submittedName>
</protein>
<dbReference type="Proteomes" id="UP000024942">
    <property type="component" value="Unassembled WGS sequence"/>
</dbReference>
<dbReference type="RefSeq" id="WP_035537018.1">
    <property type="nucleotide sequence ID" value="NZ_ARYL01000008.1"/>
</dbReference>
<comment type="similarity">
    <text evidence="1">Belongs to the short-chain dehydrogenases/reductases (SDR) family.</text>
</comment>
<dbReference type="PATRIC" id="fig|1280953.3.peg.1398"/>
<dbReference type="GO" id="GO:0016020">
    <property type="term" value="C:membrane"/>
    <property type="evidence" value="ECO:0007669"/>
    <property type="project" value="TreeGrafter"/>
</dbReference>
<dbReference type="STRING" id="1280953.HOC_06903"/>
<dbReference type="SMART" id="SM00822">
    <property type="entry name" value="PKS_KR"/>
    <property type="match status" value="1"/>
</dbReference>
<dbReference type="InterPro" id="IPR036291">
    <property type="entry name" value="NAD(P)-bd_dom_sf"/>
</dbReference>
<keyword evidence="2" id="KW-0560">Oxidoreductase</keyword>
<comment type="caution">
    <text evidence="4">The sequence shown here is derived from an EMBL/GenBank/DDBJ whole genome shotgun (WGS) entry which is preliminary data.</text>
</comment>
<evidence type="ECO:0000256" key="2">
    <source>
        <dbReference type="ARBA" id="ARBA00023002"/>
    </source>
</evidence>
<evidence type="ECO:0000256" key="1">
    <source>
        <dbReference type="ARBA" id="ARBA00006484"/>
    </source>
</evidence>
<proteinExistence type="inferred from homology"/>
<accession>A0A059G9F3</accession>
<sequence>MTDQPRLVLVTGASRGIGRAAALHLARQGDLVIAIARSKAALEKLDDEIRAMGNEAILVPMDLKDAKGIDTLGKVIADRFGRLDGFVANAGILGTLGPLESVGPRSFEETIEINLTANWRLISVLSPSLRKSPAPRAVFVTSSVAAKPVAFWGPYQASKAGLEAMVMGWADETENMGLKINIFDPGGTRTDMRAKAKPGEDPMTLPSPDEVAAELVRLVSTDETRTGQRIAYRQLVAARS</sequence>
<dbReference type="InterPro" id="IPR002347">
    <property type="entry name" value="SDR_fam"/>
</dbReference>
<dbReference type="SUPFAM" id="SSF51735">
    <property type="entry name" value="NAD(P)-binding Rossmann-fold domains"/>
    <property type="match status" value="1"/>
</dbReference>
<dbReference type="eggNOG" id="COG1028">
    <property type="taxonomic scope" value="Bacteria"/>
</dbReference>